<gene>
    <name evidence="1" type="ORF">NM688_g1760</name>
</gene>
<dbReference type="Proteomes" id="UP001148662">
    <property type="component" value="Unassembled WGS sequence"/>
</dbReference>
<proteinExistence type="predicted"/>
<comment type="caution">
    <text evidence="1">The sequence shown here is derived from an EMBL/GenBank/DDBJ whole genome shotgun (WGS) entry which is preliminary data.</text>
</comment>
<evidence type="ECO:0000313" key="2">
    <source>
        <dbReference type="Proteomes" id="UP001148662"/>
    </source>
</evidence>
<sequence length="213" mass="24105">MYSVDELSTPVPQIINTDHWFSRKEYREPFFVAALLAVTVLHTLSLLSRPESTYLLTTLQAVIYEAFVFNFYYTNLQLSLSAAQKALLDAIPHDVCTVIKQLDLDLEYTLFACCSMCFAQYLPNLDSPHDLYLHHCMHKPDPGGSVCDNALVRRIEGSTPVSWKLIKTFPLQNLHSWIAGLCSCPGIEEHLVASWKKSAPGSRYHDIMKALII</sequence>
<reference evidence="1" key="1">
    <citation type="submission" date="2022-07" db="EMBL/GenBank/DDBJ databases">
        <title>Genome Sequence of Phlebia brevispora.</title>
        <authorList>
            <person name="Buettner E."/>
        </authorList>
    </citation>
    <scope>NUCLEOTIDE SEQUENCE</scope>
    <source>
        <strain evidence="1">MPL23</strain>
    </source>
</reference>
<organism evidence="1 2">
    <name type="scientific">Phlebia brevispora</name>
    <dbReference type="NCBI Taxonomy" id="194682"/>
    <lineage>
        <taxon>Eukaryota</taxon>
        <taxon>Fungi</taxon>
        <taxon>Dikarya</taxon>
        <taxon>Basidiomycota</taxon>
        <taxon>Agaricomycotina</taxon>
        <taxon>Agaricomycetes</taxon>
        <taxon>Polyporales</taxon>
        <taxon>Meruliaceae</taxon>
        <taxon>Phlebia</taxon>
    </lineage>
</organism>
<dbReference type="EMBL" id="JANHOG010000199">
    <property type="protein sequence ID" value="KAJ3556927.1"/>
    <property type="molecule type" value="Genomic_DNA"/>
</dbReference>
<evidence type="ECO:0000313" key="1">
    <source>
        <dbReference type="EMBL" id="KAJ3556927.1"/>
    </source>
</evidence>
<name>A0ACC1TAA3_9APHY</name>
<protein>
    <submittedName>
        <fullName evidence="1">Uncharacterized protein</fullName>
    </submittedName>
</protein>
<accession>A0ACC1TAA3</accession>
<keyword evidence="2" id="KW-1185">Reference proteome</keyword>